<comment type="caution">
    <text evidence="1">The sequence shown here is derived from an EMBL/GenBank/DDBJ whole genome shotgun (WGS) entry which is preliminary data.</text>
</comment>
<accession>A0A3S2V7B1</accession>
<evidence type="ECO:0000313" key="2">
    <source>
        <dbReference type="Proteomes" id="UP000282759"/>
    </source>
</evidence>
<proteinExistence type="predicted"/>
<reference evidence="1 2" key="1">
    <citation type="submission" date="2019-01" db="EMBL/GenBank/DDBJ databases">
        <authorList>
            <person name="Chen W.-M."/>
        </authorList>
    </citation>
    <scope>NUCLEOTIDE SEQUENCE [LARGE SCALE GENOMIC DNA]</scope>
    <source>
        <strain evidence="1 2">YBJ-36</strain>
    </source>
</reference>
<dbReference type="Proteomes" id="UP000282759">
    <property type="component" value="Unassembled WGS sequence"/>
</dbReference>
<keyword evidence="2" id="KW-1185">Reference proteome</keyword>
<evidence type="ECO:0000313" key="1">
    <source>
        <dbReference type="EMBL" id="RVU00277.1"/>
    </source>
</evidence>
<gene>
    <name evidence="1" type="ORF">EOD41_12395</name>
</gene>
<name>A0A3S2V7B1_9SPHI</name>
<organism evidence="1 2">
    <name type="scientific">Mucilaginibacter limnophilus</name>
    <dbReference type="NCBI Taxonomy" id="1932778"/>
    <lineage>
        <taxon>Bacteria</taxon>
        <taxon>Pseudomonadati</taxon>
        <taxon>Bacteroidota</taxon>
        <taxon>Sphingobacteriia</taxon>
        <taxon>Sphingobacteriales</taxon>
        <taxon>Sphingobacteriaceae</taxon>
        <taxon>Mucilaginibacter</taxon>
    </lineage>
</organism>
<dbReference type="AlphaFoldDB" id="A0A3S2V7B1"/>
<protein>
    <submittedName>
        <fullName evidence="1">Uncharacterized protein</fullName>
    </submittedName>
</protein>
<sequence length="80" mass="9581">MELENYKTHILLLAQKWRLQMLTPEELQELHNWYRSLEDTDLEAPLEMSVDRVEKLLHRLFSNNDRLKADDDSACPPYPL</sequence>
<dbReference type="RefSeq" id="WP_127705338.1">
    <property type="nucleotide sequence ID" value="NZ_SACK01000005.1"/>
</dbReference>
<dbReference type="EMBL" id="SACK01000005">
    <property type="protein sequence ID" value="RVU00277.1"/>
    <property type="molecule type" value="Genomic_DNA"/>
</dbReference>